<dbReference type="AlphaFoldDB" id="A0A834I6V8"/>
<evidence type="ECO:0000313" key="1">
    <source>
        <dbReference type="EMBL" id="KAF7275585.1"/>
    </source>
</evidence>
<gene>
    <name evidence="1" type="ORF">GWI33_011574</name>
</gene>
<comment type="caution">
    <text evidence="1">The sequence shown here is derived from an EMBL/GenBank/DDBJ whole genome shotgun (WGS) entry which is preliminary data.</text>
</comment>
<dbReference type="Proteomes" id="UP000625711">
    <property type="component" value="Unassembled WGS sequence"/>
</dbReference>
<dbReference type="EMBL" id="JAACXV010009753">
    <property type="protein sequence ID" value="KAF7275585.1"/>
    <property type="molecule type" value="Genomic_DNA"/>
</dbReference>
<evidence type="ECO:0000313" key="2">
    <source>
        <dbReference type="Proteomes" id="UP000625711"/>
    </source>
</evidence>
<organism evidence="1 2">
    <name type="scientific">Rhynchophorus ferrugineus</name>
    <name type="common">Red palm weevil</name>
    <name type="synonym">Curculio ferrugineus</name>
    <dbReference type="NCBI Taxonomy" id="354439"/>
    <lineage>
        <taxon>Eukaryota</taxon>
        <taxon>Metazoa</taxon>
        <taxon>Ecdysozoa</taxon>
        <taxon>Arthropoda</taxon>
        <taxon>Hexapoda</taxon>
        <taxon>Insecta</taxon>
        <taxon>Pterygota</taxon>
        <taxon>Neoptera</taxon>
        <taxon>Endopterygota</taxon>
        <taxon>Coleoptera</taxon>
        <taxon>Polyphaga</taxon>
        <taxon>Cucujiformia</taxon>
        <taxon>Curculionidae</taxon>
        <taxon>Dryophthorinae</taxon>
        <taxon>Rhynchophorus</taxon>
    </lineage>
</organism>
<reference evidence="1" key="1">
    <citation type="submission" date="2020-08" db="EMBL/GenBank/DDBJ databases">
        <title>Genome sequencing and assembly of the red palm weevil Rhynchophorus ferrugineus.</title>
        <authorList>
            <person name="Dias G.B."/>
            <person name="Bergman C.M."/>
            <person name="Manee M."/>
        </authorList>
    </citation>
    <scope>NUCLEOTIDE SEQUENCE</scope>
    <source>
        <strain evidence="1">AA-2017</strain>
        <tissue evidence="1">Whole larva</tissue>
    </source>
</reference>
<sequence>MEVTVPASIKIAPIRTVRDVETKEAAAGRIPFYLRSTERDFFDDARLLGATALPIWDRRTSRSISRTEKARTATIHGVVVGRCCFFVLHDIEHDLPLSLFININGLTVSVNVVLKENRDICFQNSV</sequence>
<accession>A0A834I6V8</accession>
<protein>
    <submittedName>
        <fullName evidence="1">Uncharacterized protein</fullName>
    </submittedName>
</protein>
<proteinExistence type="predicted"/>
<keyword evidence="2" id="KW-1185">Reference proteome</keyword>
<name>A0A834I6V8_RHYFE</name>